<dbReference type="Proteomes" id="UP000183832">
    <property type="component" value="Unassembled WGS sequence"/>
</dbReference>
<protein>
    <submittedName>
        <fullName evidence="1">CLUMA_CG018365, isoform A</fullName>
    </submittedName>
</protein>
<keyword evidence="2" id="KW-1185">Reference proteome</keyword>
<evidence type="ECO:0000313" key="1">
    <source>
        <dbReference type="EMBL" id="CRL04925.1"/>
    </source>
</evidence>
<evidence type="ECO:0000313" key="2">
    <source>
        <dbReference type="Proteomes" id="UP000183832"/>
    </source>
</evidence>
<gene>
    <name evidence="1" type="ORF">CLUMA_CG018365</name>
</gene>
<sequence length="93" mass="11275">MWFRLIPIPSSPSTNMRILYEKLPPIDTSKKILQYLYQVHRMTDLDVEHTFSIVRRYDHDHDHNSFQDSFNVLQEFHRIHHNEMSQNPINCLP</sequence>
<dbReference type="AlphaFoldDB" id="A0A1J1IXJ5"/>
<reference evidence="1 2" key="1">
    <citation type="submission" date="2015-04" db="EMBL/GenBank/DDBJ databases">
        <authorList>
            <person name="Syromyatnikov M.Y."/>
            <person name="Popov V.N."/>
        </authorList>
    </citation>
    <scope>NUCLEOTIDE SEQUENCE [LARGE SCALE GENOMIC DNA]</scope>
</reference>
<accession>A0A1J1IXJ5</accession>
<dbReference type="EMBL" id="CVRI01000064">
    <property type="protein sequence ID" value="CRL04925.1"/>
    <property type="molecule type" value="Genomic_DNA"/>
</dbReference>
<proteinExistence type="predicted"/>
<name>A0A1J1IXJ5_9DIPT</name>
<organism evidence="1 2">
    <name type="scientific">Clunio marinus</name>
    <dbReference type="NCBI Taxonomy" id="568069"/>
    <lineage>
        <taxon>Eukaryota</taxon>
        <taxon>Metazoa</taxon>
        <taxon>Ecdysozoa</taxon>
        <taxon>Arthropoda</taxon>
        <taxon>Hexapoda</taxon>
        <taxon>Insecta</taxon>
        <taxon>Pterygota</taxon>
        <taxon>Neoptera</taxon>
        <taxon>Endopterygota</taxon>
        <taxon>Diptera</taxon>
        <taxon>Nematocera</taxon>
        <taxon>Chironomoidea</taxon>
        <taxon>Chironomidae</taxon>
        <taxon>Clunio</taxon>
    </lineage>
</organism>